<keyword evidence="3 6" id="KW-0815">Transposition</keyword>
<evidence type="ECO:0000256" key="2">
    <source>
        <dbReference type="ARBA" id="ARBA00010961"/>
    </source>
</evidence>
<dbReference type="KEGG" id="gxy:GLX_12290"/>
<feature type="region of interest" description="Disordered" evidence="7">
    <location>
        <begin position="65"/>
        <end position="92"/>
    </location>
</feature>
<dbReference type="STRING" id="634177.GLX_12290"/>
<evidence type="ECO:0000256" key="4">
    <source>
        <dbReference type="ARBA" id="ARBA00023125"/>
    </source>
</evidence>
<gene>
    <name evidence="8" type="ordered locus">GLX_12290</name>
</gene>
<feature type="compositionally biased region" description="Polar residues" evidence="7">
    <location>
        <begin position="72"/>
        <end position="92"/>
    </location>
</feature>
<accession>G2I694</accession>
<evidence type="ECO:0000256" key="1">
    <source>
        <dbReference type="ARBA" id="ARBA00002190"/>
    </source>
</evidence>
<dbReference type="InterPro" id="IPR001207">
    <property type="entry name" value="Transposase_mutator"/>
</dbReference>
<reference evidence="9" key="1">
    <citation type="journal article" date="2011" name="J. Bacteriol.">
        <title>Complete genome sequence of NBRC 3288, a unique cellulose-nonproducing strain of Gluconacetobacter xylinus isolated from vinegar.</title>
        <authorList>
            <person name="Ogino H."/>
            <person name="Azuma Y."/>
            <person name="Hosoyama A."/>
            <person name="Nakazawa H."/>
            <person name="Matsutani M."/>
            <person name="Hasegawa A."/>
            <person name="Otsuyama K."/>
            <person name="Matsushita K."/>
            <person name="Fujita N."/>
            <person name="Shirai M."/>
        </authorList>
    </citation>
    <scope>NUCLEOTIDE SEQUENCE [LARGE SCALE GENOMIC DNA]</scope>
    <source>
        <strain evidence="9">NBRC 3288 / BCRC 11682 / LMG 1693</strain>
    </source>
</reference>
<evidence type="ECO:0000313" key="9">
    <source>
        <dbReference type="Proteomes" id="UP000009044"/>
    </source>
</evidence>
<evidence type="ECO:0000256" key="3">
    <source>
        <dbReference type="ARBA" id="ARBA00022578"/>
    </source>
</evidence>
<organism evidence="8 9">
    <name type="scientific">Komagataeibacter medellinensis (strain NBRC 3288 / BCRC 11682 / LMG 1693 / Kondo 51)</name>
    <name type="common">Gluconacetobacter medellinensis</name>
    <dbReference type="NCBI Taxonomy" id="634177"/>
    <lineage>
        <taxon>Bacteria</taxon>
        <taxon>Pseudomonadati</taxon>
        <taxon>Pseudomonadota</taxon>
        <taxon>Alphaproteobacteria</taxon>
        <taxon>Acetobacterales</taxon>
        <taxon>Acetobacteraceae</taxon>
        <taxon>Komagataeibacter</taxon>
    </lineage>
</organism>
<dbReference type="Pfam" id="PF00872">
    <property type="entry name" value="Transposase_mut"/>
    <property type="match status" value="1"/>
</dbReference>
<sequence length="421" mass="47180">MCGAVIICSKRSPRMSIDKDLLDRLMEGRSPGDLFGKSGILSELTKALAERALNTEMTLHLDEERADGASAEDNQPPNRRNGNSQKTVTTQSGKVVLDIPRDRNGTFDPMLIAKYQRRFPEFDRKIISMYARGLTTREIQGHIEEIYGVEASPSLISAITDAVMEEVAAWQNRPLEPCYPIVFMDAIRVNIRSDGTVSNKAVFVALAILPDGTRDVLGLWFQANEGAKFWAKVLSDLRNRGVQDILIAVVDGLKGFPQAIEAVFPRTRIQTCIVHLLRHSMSFASYKDRKAIATALKAIYTAVDATEAEAALGGFEESDLGRQYPAIAPSWRRAWNEVIPFLDYPPEVRRLIYTTNAIEALNSKIRRAVRTRGHFPSEEAAAKLIYLALNATSAQWKRSVREWYAVRCQLAIMFDDRFPMA</sequence>
<evidence type="ECO:0000313" key="8">
    <source>
        <dbReference type="EMBL" id="BAK83641.1"/>
    </source>
</evidence>
<dbReference type="PANTHER" id="PTHR33217">
    <property type="entry name" value="TRANSPOSASE FOR INSERTION SEQUENCE ELEMENT IS1081"/>
    <property type="match status" value="1"/>
</dbReference>
<dbReference type="eggNOG" id="COG3328">
    <property type="taxonomic scope" value="Bacteria"/>
</dbReference>
<comment type="similarity">
    <text evidence="2 6">Belongs to the transposase mutator family.</text>
</comment>
<dbReference type="PANTHER" id="PTHR33217:SF8">
    <property type="entry name" value="MUTATOR FAMILY TRANSPOSASE"/>
    <property type="match status" value="1"/>
</dbReference>
<evidence type="ECO:0000256" key="7">
    <source>
        <dbReference type="SAM" id="MobiDB-lite"/>
    </source>
</evidence>
<evidence type="ECO:0000256" key="6">
    <source>
        <dbReference type="RuleBase" id="RU365089"/>
    </source>
</evidence>
<keyword evidence="6" id="KW-0814">Transposable element</keyword>
<proteinExistence type="inferred from homology"/>
<comment type="function">
    <text evidence="1 6">Required for the transposition of the insertion element.</text>
</comment>
<dbReference type="NCBIfam" id="NF033543">
    <property type="entry name" value="transpos_IS256"/>
    <property type="match status" value="1"/>
</dbReference>
<dbReference type="GO" id="GO:0004803">
    <property type="term" value="F:transposase activity"/>
    <property type="evidence" value="ECO:0007669"/>
    <property type="project" value="UniProtKB-UniRule"/>
</dbReference>
<name>G2I694_KOMMN</name>
<evidence type="ECO:0000256" key="5">
    <source>
        <dbReference type="ARBA" id="ARBA00023172"/>
    </source>
</evidence>
<protein>
    <recommendedName>
        <fullName evidence="6">Mutator family transposase</fullName>
    </recommendedName>
</protein>
<dbReference type="GO" id="GO:0003677">
    <property type="term" value="F:DNA binding"/>
    <property type="evidence" value="ECO:0007669"/>
    <property type="project" value="UniProtKB-UniRule"/>
</dbReference>
<dbReference type="AlphaFoldDB" id="G2I694"/>
<dbReference type="HOGENOM" id="CLU_036805_2_2_5"/>
<dbReference type="Proteomes" id="UP000009044">
    <property type="component" value="Chromosome"/>
</dbReference>
<keyword evidence="4 6" id="KW-0238">DNA-binding</keyword>
<dbReference type="GO" id="GO:0006313">
    <property type="term" value="P:DNA transposition"/>
    <property type="evidence" value="ECO:0007669"/>
    <property type="project" value="UniProtKB-UniRule"/>
</dbReference>
<dbReference type="EMBL" id="AP012159">
    <property type="protein sequence ID" value="BAK83641.1"/>
    <property type="molecule type" value="Genomic_DNA"/>
</dbReference>
<keyword evidence="5 6" id="KW-0233">DNA recombination</keyword>
<dbReference type="PROSITE" id="PS01007">
    <property type="entry name" value="TRANSPOSASE_MUTATOR"/>
    <property type="match status" value="1"/>
</dbReference>
<dbReference type="PATRIC" id="fig|634177.7.peg.1421"/>